<dbReference type="PANTHER" id="PTHR19136">
    <property type="entry name" value="MOLYBDENUM COFACTOR GUANYLYLTRANSFERASE"/>
    <property type="match status" value="1"/>
</dbReference>
<dbReference type="GO" id="GO:0006777">
    <property type="term" value="P:Mo-molybdopterin cofactor biosynthetic process"/>
    <property type="evidence" value="ECO:0007669"/>
    <property type="project" value="UniProtKB-KW"/>
</dbReference>
<feature type="domain" description="MobA-like NTP transferase" evidence="8">
    <location>
        <begin position="49"/>
        <end position="201"/>
    </location>
</feature>
<evidence type="ECO:0000256" key="6">
    <source>
        <dbReference type="ARBA" id="ARBA00023134"/>
    </source>
</evidence>
<keyword evidence="3" id="KW-0479">Metal-binding</keyword>
<accession>A0A3B0RVI5</accession>
<dbReference type="Pfam" id="PF12804">
    <property type="entry name" value="NTP_transf_3"/>
    <property type="match status" value="1"/>
</dbReference>
<dbReference type="GO" id="GO:0016779">
    <property type="term" value="F:nucleotidyltransferase activity"/>
    <property type="evidence" value="ECO:0007669"/>
    <property type="project" value="UniProtKB-ARBA"/>
</dbReference>
<dbReference type="SUPFAM" id="SSF53448">
    <property type="entry name" value="Nucleotide-diphospho-sugar transferases"/>
    <property type="match status" value="1"/>
</dbReference>
<sequence length="233" mass="24333">MTTPRRISATQAATAPRLLSATRTSDSAEAPSATLVRGTLTGVIRHTLGVVLAGGKSQRMGTDKALLPLDGTTFVQHAVDVLGAVFADVIVAGGTAEVARTVSVPVVPDVVEDGGPLAGLISAFEYEPDRSIFLLATDMPFVTATEVRSVADPVVSGVHARIAVAAGRDQPLCGTYGRGCFSKAMYGTASGDLSMHAFLRRVGNVERVHIDLPDQLANVNTPAEYEAVTRDTF</sequence>
<organism evidence="9">
    <name type="scientific">hydrothermal vent metagenome</name>
    <dbReference type="NCBI Taxonomy" id="652676"/>
    <lineage>
        <taxon>unclassified sequences</taxon>
        <taxon>metagenomes</taxon>
        <taxon>ecological metagenomes</taxon>
    </lineage>
</organism>
<keyword evidence="6" id="KW-0342">GTP-binding</keyword>
<dbReference type="InterPro" id="IPR013482">
    <property type="entry name" value="Molybde_CF_guanTrfase"/>
</dbReference>
<dbReference type="EMBL" id="UOEK01000125">
    <property type="protein sequence ID" value="VAV97814.1"/>
    <property type="molecule type" value="Genomic_DNA"/>
</dbReference>
<dbReference type="PANTHER" id="PTHR19136:SF81">
    <property type="entry name" value="MOLYBDENUM COFACTOR GUANYLYLTRANSFERASE"/>
    <property type="match status" value="1"/>
</dbReference>
<keyword evidence="4" id="KW-0547">Nucleotide-binding</keyword>
<evidence type="ECO:0000256" key="7">
    <source>
        <dbReference type="ARBA" id="ARBA00023150"/>
    </source>
</evidence>
<dbReference type="GO" id="GO:0046872">
    <property type="term" value="F:metal ion binding"/>
    <property type="evidence" value="ECO:0007669"/>
    <property type="project" value="UniProtKB-KW"/>
</dbReference>
<dbReference type="AlphaFoldDB" id="A0A3B0RVI5"/>
<evidence type="ECO:0000256" key="5">
    <source>
        <dbReference type="ARBA" id="ARBA00022842"/>
    </source>
</evidence>
<keyword evidence="5" id="KW-0460">Magnesium</keyword>
<evidence type="ECO:0000313" key="9">
    <source>
        <dbReference type="EMBL" id="VAV97814.1"/>
    </source>
</evidence>
<proteinExistence type="inferred from homology"/>
<protein>
    <submittedName>
        <fullName evidence="9">Molybdopterin-guanine dinucleotide biosynthesis protein MobA</fullName>
    </submittedName>
</protein>
<evidence type="ECO:0000256" key="2">
    <source>
        <dbReference type="ARBA" id="ARBA00022679"/>
    </source>
</evidence>
<dbReference type="CDD" id="cd02503">
    <property type="entry name" value="MobA"/>
    <property type="match status" value="1"/>
</dbReference>
<name>A0A3B0RVI5_9ZZZZ</name>
<dbReference type="HAMAP" id="MF_00316">
    <property type="entry name" value="MobA"/>
    <property type="match status" value="1"/>
</dbReference>
<dbReference type="InterPro" id="IPR029044">
    <property type="entry name" value="Nucleotide-diphossugar_trans"/>
</dbReference>
<evidence type="ECO:0000256" key="1">
    <source>
        <dbReference type="ARBA" id="ARBA00022490"/>
    </source>
</evidence>
<evidence type="ECO:0000256" key="4">
    <source>
        <dbReference type="ARBA" id="ARBA00022741"/>
    </source>
</evidence>
<keyword evidence="1" id="KW-0963">Cytoplasm</keyword>
<dbReference type="Gene3D" id="3.90.550.10">
    <property type="entry name" value="Spore Coat Polysaccharide Biosynthesis Protein SpsA, Chain A"/>
    <property type="match status" value="1"/>
</dbReference>
<evidence type="ECO:0000256" key="3">
    <source>
        <dbReference type="ARBA" id="ARBA00022723"/>
    </source>
</evidence>
<dbReference type="GO" id="GO:0005525">
    <property type="term" value="F:GTP binding"/>
    <property type="evidence" value="ECO:0007669"/>
    <property type="project" value="UniProtKB-KW"/>
</dbReference>
<keyword evidence="7" id="KW-0501">Molybdenum cofactor biosynthesis</keyword>
<reference evidence="9" key="1">
    <citation type="submission" date="2018-06" db="EMBL/GenBank/DDBJ databases">
        <authorList>
            <person name="Zhirakovskaya E."/>
        </authorList>
    </citation>
    <scope>NUCLEOTIDE SEQUENCE</scope>
</reference>
<gene>
    <name evidence="9" type="ORF">MNBD_ACTINO02-511</name>
</gene>
<evidence type="ECO:0000259" key="8">
    <source>
        <dbReference type="Pfam" id="PF12804"/>
    </source>
</evidence>
<dbReference type="InterPro" id="IPR025877">
    <property type="entry name" value="MobA-like_NTP_Trfase"/>
</dbReference>
<keyword evidence="2" id="KW-0808">Transferase</keyword>